<dbReference type="SMART" id="SM00091">
    <property type="entry name" value="PAS"/>
    <property type="match status" value="2"/>
</dbReference>
<dbReference type="InterPro" id="IPR013767">
    <property type="entry name" value="PAS_fold"/>
</dbReference>
<dbReference type="PANTHER" id="PTHR44757">
    <property type="entry name" value="DIGUANYLATE CYCLASE DGCP"/>
    <property type="match status" value="1"/>
</dbReference>
<dbReference type="AlphaFoldDB" id="A0A316HYT2"/>
<dbReference type="SUPFAM" id="SSF55073">
    <property type="entry name" value="Nucleotide cyclase"/>
    <property type="match status" value="1"/>
</dbReference>
<dbReference type="Pfam" id="PF00989">
    <property type="entry name" value="PAS"/>
    <property type="match status" value="1"/>
</dbReference>
<evidence type="ECO:0000259" key="4">
    <source>
        <dbReference type="PROSITE" id="PS50883"/>
    </source>
</evidence>
<dbReference type="PROSITE" id="PS50112">
    <property type="entry name" value="PAS"/>
    <property type="match status" value="2"/>
</dbReference>
<reference evidence="6 7" key="1">
    <citation type="submission" date="2018-05" db="EMBL/GenBank/DDBJ databases">
        <title>Genomic Encyclopedia of Type Strains, Phase IV (KMG-IV): sequencing the most valuable type-strain genomes for metagenomic binning, comparative biology and taxonomic classification.</title>
        <authorList>
            <person name="Goeker M."/>
        </authorList>
    </citation>
    <scope>NUCLEOTIDE SEQUENCE [LARGE SCALE GENOMIC DNA]</scope>
    <source>
        <strain evidence="6 7">DSM 14263</strain>
    </source>
</reference>
<dbReference type="InterPro" id="IPR052155">
    <property type="entry name" value="Biofilm_reg_signaling"/>
</dbReference>
<dbReference type="InterPro" id="IPR001633">
    <property type="entry name" value="EAL_dom"/>
</dbReference>
<feature type="transmembrane region" description="Helical" evidence="2">
    <location>
        <begin position="21"/>
        <end position="40"/>
    </location>
</feature>
<gene>
    <name evidence="6" type="ORF">C7456_10996</name>
</gene>
<feature type="transmembrane region" description="Helical" evidence="2">
    <location>
        <begin position="212"/>
        <end position="230"/>
    </location>
</feature>
<dbReference type="PROSITE" id="PS50887">
    <property type="entry name" value="GGDEF"/>
    <property type="match status" value="1"/>
</dbReference>
<dbReference type="SUPFAM" id="SSF55785">
    <property type="entry name" value="PYP-like sensor domain (PAS domain)"/>
    <property type="match status" value="2"/>
</dbReference>
<dbReference type="Gene3D" id="3.30.70.270">
    <property type="match status" value="1"/>
</dbReference>
<accession>A0A316HYT2</accession>
<evidence type="ECO:0000313" key="6">
    <source>
        <dbReference type="EMBL" id="PWK85322.1"/>
    </source>
</evidence>
<dbReference type="InterPro" id="IPR000160">
    <property type="entry name" value="GGDEF_dom"/>
</dbReference>
<dbReference type="InterPro" id="IPR043128">
    <property type="entry name" value="Rev_trsase/Diguanyl_cyclase"/>
</dbReference>
<dbReference type="PANTHER" id="PTHR44757:SF2">
    <property type="entry name" value="BIOFILM ARCHITECTURE MAINTENANCE PROTEIN MBAA"/>
    <property type="match status" value="1"/>
</dbReference>
<keyword evidence="2" id="KW-0812">Transmembrane</keyword>
<evidence type="ECO:0000259" key="5">
    <source>
        <dbReference type="PROSITE" id="PS50887"/>
    </source>
</evidence>
<feature type="domain" description="EAL" evidence="4">
    <location>
        <begin position="646"/>
        <end position="900"/>
    </location>
</feature>
<protein>
    <submittedName>
        <fullName evidence="6">PAS domain S-box-containing protein/diguanylate cyclase (GGDEF)-like protein</fullName>
    </submittedName>
</protein>
<feature type="region of interest" description="Disordered" evidence="1">
    <location>
        <begin position="383"/>
        <end position="405"/>
    </location>
</feature>
<dbReference type="Pfam" id="PF00563">
    <property type="entry name" value="EAL"/>
    <property type="match status" value="1"/>
</dbReference>
<evidence type="ECO:0000259" key="3">
    <source>
        <dbReference type="PROSITE" id="PS50112"/>
    </source>
</evidence>
<dbReference type="SMART" id="SM00267">
    <property type="entry name" value="GGDEF"/>
    <property type="match status" value="1"/>
</dbReference>
<feature type="domain" description="PAS" evidence="3">
    <location>
        <begin position="242"/>
        <end position="296"/>
    </location>
</feature>
<dbReference type="NCBIfam" id="TIGR00229">
    <property type="entry name" value="sensory_box"/>
    <property type="match status" value="2"/>
</dbReference>
<keyword evidence="2" id="KW-0472">Membrane</keyword>
<sequence length="914" mass="100224">MRGAADVPKPPRHPARRLLPLAYALAVAVALVMALTWGVLQVQVTLAGFLNSESVWSKAQKQAVIDLDGYALDGDARDLDGFRRNAGLLAADRWGRDAIVSGRFRQEELDRVFVQGNVMPAAKPGMTFIMRHFPDAPHIRQALDAWRSTDAPLAELDGIAGELQRAWAAGRPSAGEIARQRGRIRAINDFVEPRTKLFSVEVVRGAVWLGELLFWAVLGAFGLAALLWLWMARRTLQDIHGGEERYRLLFDSAPAAILMVDDADGVVIDANRMATQWTGRAREALLGRPFDRLFEMPPDARGIGMLRGADGAARPVEAVSSMVAWGARTVRQVIVRDLSERFSMEQERRIAAEALASIAEGVIIADAGRRIVATNAAHDRITGFPPQSRLGRPLDETRSLPDGSPLPAGVWETVDRQGHWQGEVLSRRIDGGSYPELLGISAIRDGLQRIQHYVAVFSNISVAKANQQRLEHLATHDPLTGLVNRAEFERRCARAIAAADAERRAVAVLFVDLDAFKVVNDSYSHAVGDRLLAQVAERMVRELPPGSVAGRIGGDEFTVLVAGLEAREQAMPLAQRLLAVLSEPLWVDDYEIVLSASIGIAGYPLDGEDATMLIANADAAMYVAKSEERNAARLYSPMMQAAARRRLALATELRRALAKDEFRLVYQPSVELRSGRIVAVEALLRWHHPERGEILPGEFIPLAERLGLIRHIDEWVLDAACAQMRRWIDAGLPPLRVAVNVSASWFGHPGFIAGVRERIATWRMPSDRLLLEITEGAILQLGDDLQRTMRALHEMGVGVAIDDFGTGYSSLSYLKLPAIACLKIDQSFVAGLPDSANDAAIVEAMLALSGNLGLYAIAEGIENEAQHAFLLRAGCAEGQGYLYSRPVSVAEVERMLRRRPDPNPFRLHLVPPAG</sequence>
<dbReference type="GO" id="GO:0006355">
    <property type="term" value="P:regulation of DNA-templated transcription"/>
    <property type="evidence" value="ECO:0007669"/>
    <property type="project" value="InterPro"/>
</dbReference>
<dbReference type="CDD" id="cd01949">
    <property type="entry name" value="GGDEF"/>
    <property type="match status" value="1"/>
</dbReference>
<dbReference type="EMBL" id="QGHC01000009">
    <property type="protein sequence ID" value="PWK85322.1"/>
    <property type="molecule type" value="Genomic_DNA"/>
</dbReference>
<dbReference type="InterPro" id="IPR035919">
    <property type="entry name" value="EAL_sf"/>
</dbReference>
<dbReference type="PROSITE" id="PS50883">
    <property type="entry name" value="EAL"/>
    <property type="match status" value="1"/>
</dbReference>
<dbReference type="NCBIfam" id="TIGR00254">
    <property type="entry name" value="GGDEF"/>
    <property type="match status" value="1"/>
</dbReference>
<feature type="domain" description="GGDEF" evidence="5">
    <location>
        <begin position="504"/>
        <end position="637"/>
    </location>
</feature>
<name>A0A316HYT2_9GAMM</name>
<evidence type="ECO:0000313" key="7">
    <source>
        <dbReference type="Proteomes" id="UP000245812"/>
    </source>
</evidence>
<dbReference type="InterPro" id="IPR029787">
    <property type="entry name" value="Nucleotide_cyclase"/>
</dbReference>
<evidence type="ECO:0000256" key="1">
    <source>
        <dbReference type="SAM" id="MobiDB-lite"/>
    </source>
</evidence>
<evidence type="ECO:0000256" key="2">
    <source>
        <dbReference type="SAM" id="Phobius"/>
    </source>
</evidence>
<dbReference type="Proteomes" id="UP000245812">
    <property type="component" value="Unassembled WGS sequence"/>
</dbReference>
<dbReference type="Gene3D" id="3.20.20.450">
    <property type="entry name" value="EAL domain"/>
    <property type="match status" value="1"/>
</dbReference>
<dbReference type="InterPro" id="IPR035965">
    <property type="entry name" value="PAS-like_dom_sf"/>
</dbReference>
<dbReference type="CDD" id="cd01948">
    <property type="entry name" value="EAL"/>
    <property type="match status" value="1"/>
</dbReference>
<dbReference type="Gene3D" id="3.30.450.20">
    <property type="entry name" value="PAS domain"/>
    <property type="match status" value="2"/>
</dbReference>
<organism evidence="6 7">
    <name type="scientific">Fulvimonas soli</name>
    <dbReference type="NCBI Taxonomy" id="155197"/>
    <lineage>
        <taxon>Bacteria</taxon>
        <taxon>Pseudomonadati</taxon>
        <taxon>Pseudomonadota</taxon>
        <taxon>Gammaproteobacteria</taxon>
        <taxon>Lysobacterales</taxon>
        <taxon>Rhodanobacteraceae</taxon>
        <taxon>Fulvimonas</taxon>
    </lineage>
</organism>
<dbReference type="Pfam" id="PF00990">
    <property type="entry name" value="GGDEF"/>
    <property type="match status" value="1"/>
</dbReference>
<feature type="domain" description="PAS" evidence="3">
    <location>
        <begin position="347"/>
        <end position="392"/>
    </location>
</feature>
<dbReference type="OrthoDB" id="197861at2"/>
<dbReference type="SMART" id="SM00052">
    <property type="entry name" value="EAL"/>
    <property type="match status" value="1"/>
</dbReference>
<comment type="caution">
    <text evidence="6">The sequence shown here is derived from an EMBL/GenBank/DDBJ whole genome shotgun (WGS) entry which is preliminary data.</text>
</comment>
<proteinExistence type="predicted"/>
<dbReference type="Pfam" id="PF13188">
    <property type="entry name" value="PAS_8"/>
    <property type="match status" value="1"/>
</dbReference>
<dbReference type="SUPFAM" id="SSF141868">
    <property type="entry name" value="EAL domain-like"/>
    <property type="match status" value="1"/>
</dbReference>
<keyword evidence="2" id="KW-1133">Transmembrane helix</keyword>
<dbReference type="RefSeq" id="WP_109724188.1">
    <property type="nucleotide sequence ID" value="NZ_MSZV01000010.1"/>
</dbReference>
<dbReference type="CDD" id="cd00130">
    <property type="entry name" value="PAS"/>
    <property type="match status" value="2"/>
</dbReference>
<keyword evidence="7" id="KW-1185">Reference proteome</keyword>
<dbReference type="InterPro" id="IPR000014">
    <property type="entry name" value="PAS"/>
</dbReference>